<dbReference type="InterPro" id="IPR050178">
    <property type="entry name" value="AspA/AstE_fam"/>
</dbReference>
<evidence type="ECO:0000313" key="1">
    <source>
        <dbReference type="EMBL" id="KAJ4918944.1"/>
    </source>
</evidence>
<keyword evidence="2" id="KW-1185">Reference proteome</keyword>
<protein>
    <submittedName>
        <fullName evidence="1">Uncharacterized protein</fullName>
    </submittedName>
</protein>
<reference evidence="1" key="1">
    <citation type="submission" date="2022-11" db="EMBL/GenBank/DDBJ databases">
        <title>Chromosome-level genome of Pogonophryne albipinna.</title>
        <authorList>
            <person name="Jo E."/>
        </authorList>
    </citation>
    <scope>NUCLEOTIDE SEQUENCE</scope>
    <source>
        <strain evidence="1">SGF0006</strain>
        <tissue evidence="1">Muscle</tissue>
    </source>
</reference>
<gene>
    <name evidence="1" type="ORF">JOQ06_021288</name>
</gene>
<dbReference type="GO" id="GO:0005829">
    <property type="term" value="C:cytosol"/>
    <property type="evidence" value="ECO:0007669"/>
    <property type="project" value="TreeGrafter"/>
</dbReference>
<dbReference type="Gene3D" id="3.40.630.10">
    <property type="entry name" value="Zn peptidases"/>
    <property type="match status" value="1"/>
</dbReference>
<dbReference type="PANTHER" id="PTHR15162:SF5">
    <property type="entry name" value="N-ACYL-AROMATIC-L-AMINO ACID AMIDOHYDROLASE (CARBOXYLATE-FORMING)"/>
    <property type="match status" value="1"/>
</dbReference>
<dbReference type="Proteomes" id="UP001219934">
    <property type="component" value="Unassembled WGS sequence"/>
</dbReference>
<sequence length="112" mass="12724">MEVDELECLPRLPRVAVCGAMEIGPQPHGVVRSNVYMAMRVGVQNMLDWVRFFNSGTIFEGGFVEVFSMVKHIDYPRDRETRTITAAIHPQLQVRTYFELEALIKAVALCPI</sequence>
<dbReference type="Gene3D" id="2.20.25.160">
    <property type="match status" value="1"/>
</dbReference>
<name>A0AAD6F2C6_9TELE</name>
<dbReference type="SUPFAM" id="SSF53187">
    <property type="entry name" value="Zn-dependent exopeptidases"/>
    <property type="match status" value="1"/>
</dbReference>
<accession>A0AAD6F2C6</accession>
<dbReference type="AlphaFoldDB" id="A0AAD6F2C6"/>
<organism evidence="1 2">
    <name type="scientific">Pogonophryne albipinna</name>
    <dbReference type="NCBI Taxonomy" id="1090488"/>
    <lineage>
        <taxon>Eukaryota</taxon>
        <taxon>Metazoa</taxon>
        <taxon>Chordata</taxon>
        <taxon>Craniata</taxon>
        <taxon>Vertebrata</taxon>
        <taxon>Euteleostomi</taxon>
        <taxon>Actinopterygii</taxon>
        <taxon>Neopterygii</taxon>
        <taxon>Teleostei</taxon>
        <taxon>Neoteleostei</taxon>
        <taxon>Acanthomorphata</taxon>
        <taxon>Eupercaria</taxon>
        <taxon>Perciformes</taxon>
        <taxon>Notothenioidei</taxon>
        <taxon>Pogonophryne</taxon>
    </lineage>
</organism>
<dbReference type="GO" id="GO:0004046">
    <property type="term" value="F:aminoacylase activity"/>
    <property type="evidence" value="ECO:0007669"/>
    <property type="project" value="TreeGrafter"/>
</dbReference>
<evidence type="ECO:0000313" key="2">
    <source>
        <dbReference type="Proteomes" id="UP001219934"/>
    </source>
</evidence>
<dbReference type="PANTHER" id="PTHR15162">
    <property type="entry name" value="ASPARTOACYLASE"/>
    <property type="match status" value="1"/>
</dbReference>
<comment type="caution">
    <text evidence="1">The sequence shown here is derived from an EMBL/GenBank/DDBJ whole genome shotgun (WGS) entry which is preliminary data.</text>
</comment>
<proteinExistence type="predicted"/>
<dbReference type="EMBL" id="JAPTMU010000370">
    <property type="protein sequence ID" value="KAJ4918944.1"/>
    <property type="molecule type" value="Genomic_DNA"/>
</dbReference>